<feature type="domain" description="Cytochrome c" evidence="11">
    <location>
        <begin position="41"/>
        <end position="177"/>
    </location>
</feature>
<dbReference type="SUPFAM" id="SSF46626">
    <property type="entry name" value="Cytochrome c"/>
    <property type="match status" value="1"/>
</dbReference>
<dbReference type="GO" id="GO:0046872">
    <property type="term" value="F:metal ion binding"/>
    <property type="evidence" value="ECO:0007669"/>
    <property type="project" value="UniProtKB-KW"/>
</dbReference>
<dbReference type="Proteomes" id="UP000095401">
    <property type="component" value="Chromosome"/>
</dbReference>
<dbReference type="InterPro" id="IPR009056">
    <property type="entry name" value="Cyt_c-like_dom"/>
</dbReference>
<dbReference type="GO" id="GO:0009055">
    <property type="term" value="F:electron transfer activity"/>
    <property type="evidence" value="ECO:0007669"/>
    <property type="project" value="InterPro"/>
</dbReference>
<feature type="binding site" description="covalent" evidence="8">
    <location>
        <position position="57"/>
    </location>
    <ligand>
        <name>heme c</name>
        <dbReference type="ChEBI" id="CHEBI:61717"/>
    </ligand>
</feature>
<keyword evidence="3 9" id="KW-0812">Transmembrane</keyword>
<evidence type="ECO:0000256" key="1">
    <source>
        <dbReference type="ARBA" id="ARBA00004370"/>
    </source>
</evidence>
<comment type="cofactor">
    <cofactor evidence="8">
        <name>heme c</name>
        <dbReference type="ChEBI" id="CHEBI:61717"/>
    </cofactor>
    <text evidence="8">Binds 1 heme c group covalently per subunit.</text>
</comment>
<evidence type="ECO:0000256" key="9">
    <source>
        <dbReference type="SAM" id="Phobius"/>
    </source>
</evidence>
<evidence type="ECO:0000256" key="10">
    <source>
        <dbReference type="SAM" id="SignalP"/>
    </source>
</evidence>
<keyword evidence="2 8" id="KW-0349">Heme</keyword>
<comment type="subcellular location">
    <subcellularLocation>
        <location evidence="1">Membrane</location>
    </subcellularLocation>
</comment>
<evidence type="ECO:0000313" key="12">
    <source>
        <dbReference type="EMBL" id="AOU99105.1"/>
    </source>
</evidence>
<dbReference type="Gene3D" id="1.10.760.10">
    <property type="entry name" value="Cytochrome c-like domain"/>
    <property type="match status" value="1"/>
</dbReference>
<dbReference type="EMBL" id="CP017415">
    <property type="protein sequence ID" value="AOU99105.1"/>
    <property type="molecule type" value="Genomic_DNA"/>
</dbReference>
<evidence type="ECO:0000256" key="4">
    <source>
        <dbReference type="ARBA" id="ARBA00022723"/>
    </source>
</evidence>
<feature type="signal peptide" evidence="10">
    <location>
        <begin position="1"/>
        <end position="22"/>
    </location>
</feature>
<reference evidence="13" key="1">
    <citation type="submission" date="2016-09" db="EMBL/GenBank/DDBJ databases">
        <title>Acidihalobacter prosperus F5.</title>
        <authorList>
            <person name="Khaleque H.N."/>
            <person name="Ramsay J.P."/>
            <person name="Kaksonen A.H."/>
            <person name="Boxall N.J."/>
            <person name="Watkin E.L.J."/>
        </authorList>
    </citation>
    <scope>NUCLEOTIDE SEQUENCE [LARGE SCALE GENOMIC DNA]</scope>
    <source>
        <strain evidence="13">F5</strain>
    </source>
</reference>
<feature type="binding site" description="covalent" evidence="8">
    <location>
        <position position="58"/>
    </location>
    <ligand>
        <name>heme c</name>
        <dbReference type="ChEBI" id="CHEBI:61717"/>
    </ligand>
</feature>
<organism evidence="12 13">
    <name type="scientific">Acidihalobacter yilgarnensis</name>
    <dbReference type="NCBI Taxonomy" id="2819280"/>
    <lineage>
        <taxon>Bacteria</taxon>
        <taxon>Pseudomonadati</taxon>
        <taxon>Pseudomonadota</taxon>
        <taxon>Gammaproteobacteria</taxon>
        <taxon>Chromatiales</taxon>
        <taxon>Ectothiorhodospiraceae</taxon>
        <taxon>Acidihalobacter</taxon>
    </lineage>
</organism>
<dbReference type="InterPro" id="IPR002326">
    <property type="entry name" value="Cyt_c1"/>
</dbReference>
<dbReference type="Pfam" id="PF02167">
    <property type="entry name" value="Cytochrom_C1"/>
    <property type="match status" value="1"/>
</dbReference>
<evidence type="ECO:0000256" key="3">
    <source>
        <dbReference type="ARBA" id="ARBA00022692"/>
    </source>
</evidence>
<dbReference type="InterPro" id="IPR036909">
    <property type="entry name" value="Cyt_c-like_dom_sf"/>
</dbReference>
<dbReference type="AlphaFoldDB" id="A0A1D8IRT8"/>
<evidence type="ECO:0000256" key="8">
    <source>
        <dbReference type="PIRSR" id="PIRSR602326-1"/>
    </source>
</evidence>
<keyword evidence="5 9" id="KW-1133">Transmembrane helix</keyword>
<accession>A0A1D8IRT8</accession>
<evidence type="ECO:0000256" key="5">
    <source>
        <dbReference type="ARBA" id="ARBA00022989"/>
    </source>
</evidence>
<dbReference type="GO" id="GO:0016020">
    <property type="term" value="C:membrane"/>
    <property type="evidence" value="ECO:0007669"/>
    <property type="project" value="UniProtKB-SubCell"/>
</dbReference>
<dbReference type="KEGG" id="aprs:BI364_15195"/>
<evidence type="ECO:0000256" key="7">
    <source>
        <dbReference type="ARBA" id="ARBA00023136"/>
    </source>
</evidence>
<evidence type="ECO:0000256" key="2">
    <source>
        <dbReference type="ARBA" id="ARBA00022617"/>
    </source>
</evidence>
<keyword evidence="10" id="KW-0732">Signal</keyword>
<keyword evidence="7 9" id="KW-0472">Membrane</keyword>
<feature type="binding site" description="covalent" evidence="8">
    <location>
        <position position="54"/>
    </location>
    <ligand>
        <name>heme c</name>
        <dbReference type="ChEBI" id="CHEBI:61717"/>
    </ligand>
</feature>
<gene>
    <name evidence="12" type="ORF">BI364_15195</name>
</gene>
<dbReference type="PANTHER" id="PTHR10266">
    <property type="entry name" value="CYTOCHROME C1"/>
    <property type="match status" value="1"/>
</dbReference>
<dbReference type="GO" id="GO:0020037">
    <property type="term" value="F:heme binding"/>
    <property type="evidence" value="ECO:0007669"/>
    <property type="project" value="InterPro"/>
</dbReference>
<dbReference type="RefSeq" id="WP_070079458.1">
    <property type="nucleotide sequence ID" value="NZ_CP017415.1"/>
</dbReference>
<evidence type="ECO:0000259" key="11">
    <source>
        <dbReference type="PROSITE" id="PS51007"/>
    </source>
</evidence>
<dbReference type="PROSITE" id="PS51007">
    <property type="entry name" value="CYTC"/>
    <property type="match status" value="1"/>
</dbReference>
<keyword evidence="6 8" id="KW-0408">Iron</keyword>
<dbReference type="PROSITE" id="PS51257">
    <property type="entry name" value="PROKAR_LIPOPROTEIN"/>
    <property type="match status" value="1"/>
</dbReference>
<dbReference type="PANTHER" id="PTHR10266:SF3">
    <property type="entry name" value="CYTOCHROME C1, HEME PROTEIN, MITOCHONDRIAL"/>
    <property type="match status" value="1"/>
</dbReference>
<evidence type="ECO:0000256" key="6">
    <source>
        <dbReference type="ARBA" id="ARBA00023004"/>
    </source>
</evidence>
<proteinExistence type="predicted"/>
<feature type="chain" id="PRO_5009108391" description="Cytochrome c domain-containing protein" evidence="10">
    <location>
        <begin position="23"/>
        <end position="228"/>
    </location>
</feature>
<sequence>MAIQIRMATILILMLGMLSTSACEAEAAPVLRMPHYTMNKETVIRGAEYFGQNCFSCHSVEHLRYMNLMTGLGMTQKELDKFVMRPDGANIHGGMTVTMTEKEAQKFFGKPPPDLSQIERYLGPDFIYTYLTSFYLDNSRPTGWNNHVFPSVAMPNVLAAYGGQYLKDGQLYRKGSMTPAQYKTMVVDIVAFLRYASDPSVLERHRIGPYVVGGFGLATVVGFIIAIL</sequence>
<evidence type="ECO:0000313" key="13">
    <source>
        <dbReference type="Proteomes" id="UP000095401"/>
    </source>
</evidence>
<keyword evidence="13" id="KW-1185">Reference proteome</keyword>
<name>A0A1D8IRT8_9GAMM</name>
<keyword evidence="4 8" id="KW-0479">Metal-binding</keyword>
<feature type="transmembrane region" description="Helical" evidence="9">
    <location>
        <begin position="207"/>
        <end position="227"/>
    </location>
</feature>
<protein>
    <recommendedName>
        <fullName evidence="11">Cytochrome c domain-containing protein</fullName>
    </recommendedName>
</protein>